<dbReference type="InterPro" id="IPR001173">
    <property type="entry name" value="Glyco_trans_2-like"/>
</dbReference>
<evidence type="ECO:0000313" key="5">
    <source>
        <dbReference type="EMBL" id="QAA34703.1"/>
    </source>
</evidence>
<dbReference type="Gene3D" id="3.90.550.10">
    <property type="entry name" value="Spore Coat Polysaccharide Biosynthesis Protein SpsA, Chain A"/>
    <property type="match status" value="1"/>
</dbReference>
<organism evidence="5 6">
    <name type="scientific">Clostridium manihotivorum</name>
    <dbReference type="NCBI Taxonomy" id="2320868"/>
    <lineage>
        <taxon>Bacteria</taxon>
        <taxon>Bacillati</taxon>
        <taxon>Bacillota</taxon>
        <taxon>Clostridia</taxon>
        <taxon>Eubacteriales</taxon>
        <taxon>Clostridiaceae</taxon>
        <taxon>Clostridium</taxon>
    </lineage>
</organism>
<proteinExistence type="inferred from homology"/>
<dbReference type="Proteomes" id="UP000286268">
    <property type="component" value="Chromosome"/>
</dbReference>
<dbReference type="PANTHER" id="PTHR43630">
    <property type="entry name" value="POLY-BETA-1,6-N-ACETYL-D-GLUCOSAMINE SYNTHASE"/>
    <property type="match status" value="1"/>
</dbReference>
<keyword evidence="2" id="KW-0328">Glycosyltransferase</keyword>
<feature type="domain" description="Glycosyltransferase 2-like" evidence="4">
    <location>
        <begin position="5"/>
        <end position="168"/>
    </location>
</feature>
<evidence type="ECO:0000256" key="1">
    <source>
        <dbReference type="ARBA" id="ARBA00006739"/>
    </source>
</evidence>
<dbReference type="AlphaFoldDB" id="A0A3R5QX44"/>
<dbReference type="PANTHER" id="PTHR43630:SF1">
    <property type="entry name" value="POLY-BETA-1,6-N-ACETYL-D-GLUCOSAMINE SYNTHASE"/>
    <property type="match status" value="1"/>
</dbReference>
<keyword evidence="3 5" id="KW-0808">Transferase</keyword>
<name>A0A3R5QX44_9CLOT</name>
<dbReference type="SUPFAM" id="SSF53448">
    <property type="entry name" value="Nucleotide-diphospho-sugar transferases"/>
    <property type="match status" value="1"/>
</dbReference>
<reference evidence="5 6" key="1">
    <citation type="submission" date="2018-01" db="EMBL/GenBank/DDBJ databases">
        <title>Genome Sequencing and Assembly of Anaerobacter polyendosporus strain CT4.</title>
        <authorList>
            <person name="Tachaapaikoon C."/>
            <person name="Sutheeworapong S."/>
            <person name="Jenjaroenpun P."/>
            <person name="Wongsurawat T."/>
            <person name="Nookeaw I."/>
            <person name="Cheawchanlertfa P."/>
            <person name="Kosugi A."/>
            <person name="Cheevadhanarak S."/>
            <person name="Ratanakhanokchai K."/>
        </authorList>
    </citation>
    <scope>NUCLEOTIDE SEQUENCE [LARGE SCALE GENOMIC DNA]</scope>
    <source>
        <strain evidence="5 6">CT4</strain>
    </source>
</reference>
<sequence length="306" mass="35800">MKVDIICPLYNASNYINSLHSSLMSQTVDFDVSIRYVLTESTDNTLEILKGLNLEYVLIKKEEFSHSRTREIMAMDSESDIIVFISQDVMMKNDKWLSNLVNPIINGVCEAAFSRQICENNSIEKYIREKNYPEQSRIVSKEDIDKLGLMTFFYSDASSAVKTSVYKELNGYDGKHLIINEDMYFAHKIIENGFRIKYCADSEVYHSHTFTLRELFNRYFDTGVFFKINSIFLTYKGNQSGMALFKHVLLRAVREMNFKVLLILIPNFATRYIGNILGQKYEKLSSKKRIKYSLDKKYWTKFEEDI</sequence>
<evidence type="ECO:0000313" key="6">
    <source>
        <dbReference type="Proteomes" id="UP000286268"/>
    </source>
</evidence>
<protein>
    <submittedName>
        <fullName evidence="5">Rhamnosyltransferase</fullName>
    </submittedName>
</protein>
<dbReference type="RefSeq" id="WP_128215416.1">
    <property type="nucleotide sequence ID" value="NZ_CP025746.1"/>
</dbReference>
<dbReference type="OrthoDB" id="9790005at2"/>
<dbReference type="InterPro" id="IPR029044">
    <property type="entry name" value="Nucleotide-diphossugar_trans"/>
</dbReference>
<comment type="similarity">
    <text evidence="1">Belongs to the glycosyltransferase 2 family.</text>
</comment>
<dbReference type="SMR" id="A0A3R5QX44"/>
<keyword evidence="6" id="KW-1185">Reference proteome</keyword>
<dbReference type="GO" id="GO:0016757">
    <property type="term" value="F:glycosyltransferase activity"/>
    <property type="evidence" value="ECO:0007669"/>
    <property type="project" value="UniProtKB-KW"/>
</dbReference>
<dbReference type="KEGG" id="cmah:C1I91_25415"/>
<evidence type="ECO:0000259" key="4">
    <source>
        <dbReference type="Pfam" id="PF00535"/>
    </source>
</evidence>
<accession>A0A3R5QX44</accession>
<dbReference type="EMBL" id="CP025746">
    <property type="protein sequence ID" value="QAA34703.1"/>
    <property type="molecule type" value="Genomic_DNA"/>
</dbReference>
<gene>
    <name evidence="5" type="ORF">C1I91_25415</name>
</gene>
<evidence type="ECO:0000256" key="3">
    <source>
        <dbReference type="ARBA" id="ARBA00022679"/>
    </source>
</evidence>
<dbReference type="Pfam" id="PF00535">
    <property type="entry name" value="Glycos_transf_2"/>
    <property type="match status" value="1"/>
</dbReference>
<evidence type="ECO:0000256" key="2">
    <source>
        <dbReference type="ARBA" id="ARBA00022676"/>
    </source>
</evidence>